<keyword evidence="8 9" id="KW-0472">Membrane</keyword>
<dbReference type="PROSITE" id="PS50885">
    <property type="entry name" value="HAMP"/>
    <property type="match status" value="1"/>
</dbReference>
<evidence type="ECO:0000256" key="9">
    <source>
        <dbReference type="SAM" id="Phobius"/>
    </source>
</evidence>
<dbReference type="InterPro" id="IPR003660">
    <property type="entry name" value="HAMP_dom"/>
</dbReference>
<proteinExistence type="predicted"/>
<dbReference type="PATRIC" id="fig|136160.3.peg.3442"/>
<evidence type="ECO:0000256" key="1">
    <source>
        <dbReference type="ARBA" id="ARBA00004651"/>
    </source>
</evidence>
<dbReference type="GO" id="GO:0000155">
    <property type="term" value="F:phosphorelay sensor kinase activity"/>
    <property type="evidence" value="ECO:0007669"/>
    <property type="project" value="InterPro"/>
</dbReference>
<dbReference type="Gene3D" id="1.10.8.500">
    <property type="entry name" value="HAMP domain in histidine kinase"/>
    <property type="match status" value="1"/>
</dbReference>
<dbReference type="Gene3D" id="3.30.450.20">
    <property type="entry name" value="PAS domain"/>
    <property type="match status" value="1"/>
</dbReference>
<reference evidence="11" key="1">
    <citation type="submission" date="2015-08" db="EMBL/GenBank/DDBJ databases">
        <title>Complete DNA Sequence of Pseudomonas syringae pv. actinidiae, the Causal Agent of Kiwifruit Canker Disease.</title>
        <authorList>
            <person name="Rikkerink E.H.A."/>
            <person name="Fineran P.C."/>
        </authorList>
    </citation>
    <scope>NUCLEOTIDE SEQUENCE</scope>
    <source>
        <strain evidence="11">DSM 13666</strain>
    </source>
</reference>
<protein>
    <recommendedName>
        <fullName evidence="10">HAMP domain-containing protein</fullName>
    </recommendedName>
</protein>
<dbReference type="PANTHER" id="PTHR34220">
    <property type="entry name" value="SENSOR HISTIDINE KINASE YPDA"/>
    <property type="match status" value="1"/>
</dbReference>
<evidence type="ECO:0000256" key="2">
    <source>
        <dbReference type="ARBA" id="ARBA00022475"/>
    </source>
</evidence>
<feature type="domain" description="HAMP" evidence="10">
    <location>
        <begin position="328"/>
        <end position="380"/>
    </location>
</feature>
<dbReference type="InterPro" id="IPR003594">
    <property type="entry name" value="HATPase_dom"/>
</dbReference>
<evidence type="ECO:0000256" key="3">
    <source>
        <dbReference type="ARBA" id="ARBA00022553"/>
    </source>
</evidence>
<evidence type="ECO:0000256" key="7">
    <source>
        <dbReference type="ARBA" id="ARBA00022989"/>
    </source>
</evidence>
<dbReference type="Pfam" id="PF02518">
    <property type="entry name" value="HATPase_c"/>
    <property type="match status" value="1"/>
</dbReference>
<comment type="caution">
    <text evidence="11">The sequence shown here is derived from an EMBL/GenBank/DDBJ whole genome shotgun (WGS) entry which is preliminary data.</text>
</comment>
<dbReference type="Pfam" id="PF00672">
    <property type="entry name" value="HAMP"/>
    <property type="match status" value="1"/>
</dbReference>
<evidence type="ECO:0000256" key="5">
    <source>
        <dbReference type="ARBA" id="ARBA00022692"/>
    </source>
</evidence>
<dbReference type="Gene3D" id="3.30.565.10">
    <property type="entry name" value="Histidine kinase-like ATPase, C-terminal domain"/>
    <property type="match status" value="1"/>
</dbReference>
<feature type="transmembrane region" description="Helical" evidence="9">
    <location>
        <begin position="308"/>
        <end position="327"/>
    </location>
</feature>
<dbReference type="InterPro" id="IPR033479">
    <property type="entry name" value="dCache_1"/>
</dbReference>
<organism evidence="11">
    <name type="scientific">Halalkalibacterium halodurans</name>
    <name type="common">Bacillus halodurans</name>
    <dbReference type="NCBI Taxonomy" id="86665"/>
    <lineage>
        <taxon>Bacteria</taxon>
        <taxon>Bacillati</taxon>
        <taxon>Bacillota</taxon>
        <taxon>Bacilli</taxon>
        <taxon>Bacillales</taxon>
        <taxon>Bacillaceae</taxon>
        <taxon>Halalkalibacterium (ex Joshi et al. 2022)</taxon>
    </lineage>
</organism>
<name>A0A0M0KN22_ALKHA</name>
<keyword evidence="6" id="KW-0418">Kinase</keyword>
<dbReference type="InterPro" id="IPR036890">
    <property type="entry name" value="HATPase_C_sf"/>
</dbReference>
<sequence length="611" mass="70109">MVMWNRMKRKLAPRSFRFKVILIAVVCLMIPAMITLYVYSYLTKDAMKEQAISNANRELSLAGAYVSKIFDDMLYAVNYVQLDSEINTILKKNANADRKPKNIKYEEYLEYRKVTKTIENMTLLGEKSYVTILLKNGMHYTNYPLADYNPEMLFQEPWFKQLEEVYGYETIWIGSQPTVFASEREENPYQISVARTLRDANLRIYGYVIVTIMESEIKQAFAGIQDSGDMLLVDSANRILSHSDNEQIGTTFPYAEQVAQAKASNMIEVEKETYVYADHPLSYTGWKLVSMNPYKQAISKMNHLFDNVFFAQFISFVLFFLLLTSVLQTVTKPLVHLGQVATTVQGGNLKVRSNIRSQDEIGKLSHSFNQMLDRINEMIKEITETQVRKRKAEFAMLQAQINPHFLFNVLNSIRMKVMRKGDYESAEMISSLSKLLRMTIEKEKGMIPFQEEVDIVEDFVKLMNMRQKEKVELKINVSPEVYSEEIPRFILQPIIENSMIHGLNQSAGVISVEAYIHQNDFVVVIEDNGQGMSEEALHKLRHSLSIQADLVDGKHKKGFSNLGISNVYERMRMTFGEAFAMEVHSLRGKGTKVSMYVSRGGREADVQSDAG</sequence>
<dbReference type="GO" id="GO:0005886">
    <property type="term" value="C:plasma membrane"/>
    <property type="evidence" value="ECO:0007669"/>
    <property type="project" value="UniProtKB-SubCell"/>
</dbReference>
<keyword evidence="5 9" id="KW-0812">Transmembrane</keyword>
<evidence type="ECO:0000259" key="10">
    <source>
        <dbReference type="PROSITE" id="PS50885"/>
    </source>
</evidence>
<dbReference type="SUPFAM" id="SSF55874">
    <property type="entry name" value="ATPase domain of HSP90 chaperone/DNA topoisomerase II/histidine kinase"/>
    <property type="match status" value="1"/>
</dbReference>
<keyword evidence="4" id="KW-0808">Transferase</keyword>
<dbReference type="SUPFAM" id="SSF158472">
    <property type="entry name" value="HAMP domain-like"/>
    <property type="match status" value="1"/>
</dbReference>
<dbReference type="Pfam" id="PF02743">
    <property type="entry name" value="dCache_1"/>
    <property type="match status" value="1"/>
</dbReference>
<dbReference type="InterPro" id="IPR050640">
    <property type="entry name" value="Bact_2-comp_sensor_kinase"/>
</dbReference>
<keyword evidence="3" id="KW-0597">Phosphoprotein</keyword>
<dbReference type="InterPro" id="IPR010559">
    <property type="entry name" value="Sig_transdc_His_kin_internal"/>
</dbReference>
<dbReference type="SMART" id="SM00304">
    <property type="entry name" value="HAMP"/>
    <property type="match status" value="1"/>
</dbReference>
<dbReference type="PANTHER" id="PTHR34220:SF7">
    <property type="entry name" value="SENSOR HISTIDINE KINASE YPDA"/>
    <property type="match status" value="1"/>
</dbReference>
<evidence type="ECO:0000256" key="4">
    <source>
        <dbReference type="ARBA" id="ARBA00022679"/>
    </source>
</evidence>
<dbReference type="AlphaFoldDB" id="A0A0M0KN22"/>
<dbReference type="Pfam" id="PF06580">
    <property type="entry name" value="His_kinase"/>
    <property type="match status" value="1"/>
</dbReference>
<dbReference type="CDD" id="cd06225">
    <property type="entry name" value="HAMP"/>
    <property type="match status" value="1"/>
</dbReference>
<comment type="subcellular location">
    <subcellularLocation>
        <location evidence="1">Cell membrane</location>
        <topology evidence="1">Multi-pass membrane protein</topology>
    </subcellularLocation>
</comment>
<keyword evidence="7 9" id="KW-1133">Transmembrane helix</keyword>
<evidence type="ECO:0000256" key="8">
    <source>
        <dbReference type="ARBA" id="ARBA00023136"/>
    </source>
</evidence>
<evidence type="ECO:0000256" key="6">
    <source>
        <dbReference type="ARBA" id="ARBA00022777"/>
    </source>
</evidence>
<dbReference type="EMBL" id="LILD01000001">
    <property type="protein sequence ID" value="KOO39982.1"/>
    <property type="molecule type" value="Genomic_DNA"/>
</dbReference>
<feature type="transmembrane region" description="Helical" evidence="9">
    <location>
        <begin position="20"/>
        <end position="42"/>
    </location>
</feature>
<evidence type="ECO:0000313" key="11">
    <source>
        <dbReference type="EMBL" id="KOO39982.1"/>
    </source>
</evidence>
<accession>A0A0M0KN22</accession>
<gene>
    <name evidence="11" type="ORF">AMD02_14845</name>
</gene>
<keyword evidence="2" id="KW-1003">Cell membrane</keyword>